<proteinExistence type="predicted"/>
<organism evidence="1 2">
    <name type="scientific">Corynebacterium hadale</name>
    <dbReference type="NCBI Taxonomy" id="2026255"/>
    <lineage>
        <taxon>Bacteria</taxon>
        <taxon>Bacillati</taxon>
        <taxon>Actinomycetota</taxon>
        <taxon>Actinomycetes</taxon>
        <taxon>Mycobacteriales</taxon>
        <taxon>Corynebacteriaceae</taxon>
        <taxon>Corynebacterium</taxon>
    </lineage>
</organism>
<dbReference type="AlphaFoldDB" id="A0A269PFS0"/>
<comment type="caution">
    <text evidence="1">The sequence shown here is derived from an EMBL/GenBank/DDBJ whole genome shotgun (WGS) entry which is preliminary data.</text>
</comment>
<gene>
    <name evidence="1" type="ORF">CIG21_02700</name>
</gene>
<evidence type="ECO:0000313" key="1">
    <source>
        <dbReference type="EMBL" id="PAJ71091.1"/>
    </source>
</evidence>
<accession>A0A269PFS0</accession>
<evidence type="ECO:0000313" key="2">
    <source>
        <dbReference type="Proteomes" id="UP000215771"/>
    </source>
</evidence>
<dbReference type="RefSeq" id="WP_095275558.1">
    <property type="nucleotide sequence ID" value="NZ_CP047655.1"/>
</dbReference>
<sequence>MTTALVAPITAVSSVEGIPAGARWGVDELLCSLPAVTVVEPLPEVFDTACFTRWQRTPEGYSCQ</sequence>
<protein>
    <submittedName>
        <fullName evidence="1">Uncharacterized protein</fullName>
    </submittedName>
</protein>
<reference evidence="1 2" key="1">
    <citation type="submission" date="2017-08" db="EMBL/GenBank/DDBJ databases">
        <authorList>
            <person name="de Groot N.N."/>
        </authorList>
    </citation>
    <scope>NUCLEOTIDE SEQUENCE [LARGE SCALE GENOMIC DNA]</scope>
    <source>
        <strain evidence="1 2">NBT06-6</strain>
    </source>
</reference>
<dbReference type="Proteomes" id="UP000215771">
    <property type="component" value="Unassembled WGS sequence"/>
</dbReference>
<dbReference type="EMBL" id="NQMQ01000002">
    <property type="protein sequence ID" value="PAJ71091.1"/>
    <property type="molecule type" value="Genomic_DNA"/>
</dbReference>
<name>A0A269PFS0_9CORY</name>